<protein>
    <submittedName>
        <fullName evidence="8">Cytochrome P450</fullName>
    </submittedName>
</protein>
<dbReference type="SUPFAM" id="SSF48264">
    <property type="entry name" value="Cytochrome P450"/>
    <property type="match status" value="1"/>
</dbReference>
<keyword evidence="4 7" id="KW-0560">Oxidoreductase</keyword>
<keyword evidence="6 7" id="KW-0503">Monooxygenase</keyword>
<evidence type="ECO:0000256" key="3">
    <source>
        <dbReference type="ARBA" id="ARBA00022723"/>
    </source>
</evidence>
<evidence type="ECO:0000256" key="5">
    <source>
        <dbReference type="ARBA" id="ARBA00023004"/>
    </source>
</evidence>
<dbReference type="CDD" id="cd20625">
    <property type="entry name" value="CYP164-like"/>
    <property type="match status" value="1"/>
</dbReference>
<dbReference type="RefSeq" id="WP_143447030.1">
    <property type="nucleotide sequence ID" value="NZ_FWXV01000011.1"/>
</dbReference>
<dbReference type="FunFam" id="1.10.630.10:FF:000018">
    <property type="entry name" value="Cytochrome P450 monooxygenase"/>
    <property type="match status" value="1"/>
</dbReference>
<organism evidence="8 9">
    <name type="scientific">Kibdelosporangium aridum</name>
    <dbReference type="NCBI Taxonomy" id="2030"/>
    <lineage>
        <taxon>Bacteria</taxon>
        <taxon>Bacillati</taxon>
        <taxon>Actinomycetota</taxon>
        <taxon>Actinomycetes</taxon>
        <taxon>Pseudonocardiales</taxon>
        <taxon>Pseudonocardiaceae</taxon>
        <taxon>Kibdelosporangium</taxon>
    </lineage>
</organism>
<dbReference type="Pfam" id="PF00067">
    <property type="entry name" value="p450"/>
    <property type="match status" value="1"/>
</dbReference>
<dbReference type="PANTHER" id="PTHR46696:SF1">
    <property type="entry name" value="CYTOCHROME P450 YJIB-RELATED"/>
    <property type="match status" value="1"/>
</dbReference>
<keyword evidence="3 7" id="KW-0479">Metal-binding</keyword>
<dbReference type="PROSITE" id="PS00086">
    <property type="entry name" value="CYTOCHROME_P450"/>
    <property type="match status" value="1"/>
</dbReference>
<dbReference type="GO" id="GO:0016705">
    <property type="term" value="F:oxidoreductase activity, acting on paired donors, with incorporation or reduction of molecular oxygen"/>
    <property type="evidence" value="ECO:0007669"/>
    <property type="project" value="InterPro"/>
</dbReference>
<keyword evidence="5 7" id="KW-0408">Iron</keyword>
<dbReference type="PANTHER" id="PTHR46696">
    <property type="entry name" value="P450, PUTATIVE (EUROFUNG)-RELATED"/>
    <property type="match status" value="1"/>
</dbReference>
<dbReference type="InterPro" id="IPR001128">
    <property type="entry name" value="Cyt_P450"/>
</dbReference>
<dbReference type="GO" id="GO:0005506">
    <property type="term" value="F:iron ion binding"/>
    <property type="evidence" value="ECO:0007669"/>
    <property type="project" value="InterPro"/>
</dbReference>
<dbReference type="GO" id="GO:0004497">
    <property type="term" value="F:monooxygenase activity"/>
    <property type="evidence" value="ECO:0007669"/>
    <property type="project" value="UniProtKB-KW"/>
</dbReference>
<dbReference type="OrthoDB" id="502624at2"/>
<dbReference type="EMBL" id="FWXV01000011">
    <property type="protein sequence ID" value="SMD25335.1"/>
    <property type="molecule type" value="Genomic_DNA"/>
</dbReference>
<evidence type="ECO:0000256" key="1">
    <source>
        <dbReference type="ARBA" id="ARBA00010617"/>
    </source>
</evidence>
<evidence type="ECO:0000256" key="4">
    <source>
        <dbReference type="ARBA" id="ARBA00023002"/>
    </source>
</evidence>
<dbReference type="GO" id="GO:0020037">
    <property type="term" value="F:heme binding"/>
    <property type="evidence" value="ECO:0007669"/>
    <property type="project" value="InterPro"/>
</dbReference>
<dbReference type="AlphaFoldDB" id="A0A1Y5Y5G9"/>
<keyword evidence="2 7" id="KW-0349">Heme</keyword>
<name>A0A1Y5Y5G9_KIBAR</name>
<dbReference type="PRINTS" id="PR00359">
    <property type="entry name" value="BP450"/>
</dbReference>
<evidence type="ECO:0000256" key="7">
    <source>
        <dbReference type="RuleBase" id="RU000461"/>
    </source>
</evidence>
<gene>
    <name evidence="8" type="ORF">SAMN05661093_09053</name>
</gene>
<dbReference type="Gene3D" id="1.10.630.10">
    <property type="entry name" value="Cytochrome P450"/>
    <property type="match status" value="1"/>
</dbReference>
<evidence type="ECO:0000256" key="2">
    <source>
        <dbReference type="ARBA" id="ARBA00022617"/>
    </source>
</evidence>
<sequence>MADLGLPVPETADLDDLMCAEAVDRPSDFYRRMRDVHPVYWNKRWNGWVVTGYAEVLTGFRDHSRLSSDRFAGPFGKDLKTSSDLFSVLSKFFVWKDPPEHTHMRGLVQKAFTPRSIERLRPRIRQLTRSLIPGLRDEPSADFLARFAFTLPLAVIAEYLGVPAEEREVVRNCSQELAAVIFGQRNDPARMSNGERAMHDLVELIRPLVQRRRRDPREDLITGMIHAAGRTEPRSDNDIVAHVIAVLFAGHETTTNLLANGIVAFDQFPGQWRLLGEHPQLARTAPDEILRFDCPVRAQARWAKHPLDLGGRRIAQGDRVLLVQYGANRDPAFFEHPDHVDITRSPNRHLAFGHGIHTCLGAALARVEAEIAFEELARTFPEYTVDHELHYQPTVTSRSLSRLHVTFHEA</sequence>
<proteinExistence type="inferred from homology"/>
<comment type="similarity">
    <text evidence="1 7">Belongs to the cytochrome P450 family.</text>
</comment>
<evidence type="ECO:0000313" key="8">
    <source>
        <dbReference type="EMBL" id="SMD25335.1"/>
    </source>
</evidence>
<dbReference type="InterPro" id="IPR002397">
    <property type="entry name" value="Cyt_P450_B"/>
</dbReference>
<reference evidence="8 9" key="1">
    <citation type="submission" date="2017-04" db="EMBL/GenBank/DDBJ databases">
        <authorList>
            <person name="Afonso C.L."/>
            <person name="Miller P.J."/>
            <person name="Scott M.A."/>
            <person name="Spackman E."/>
            <person name="Goraichik I."/>
            <person name="Dimitrov K.M."/>
            <person name="Suarez D.L."/>
            <person name="Swayne D.E."/>
        </authorList>
    </citation>
    <scope>NUCLEOTIDE SEQUENCE [LARGE SCALE GENOMIC DNA]</scope>
    <source>
        <strain evidence="8 9">DSM 43828</strain>
    </source>
</reference>
<dbReference type="Proteomes" id="UP000192674">
    <property type="component" value="Unassembled WGS sequence"/>
</dbReference>
<keyword evidence="9" id="KW-1185">Reference proteome</keyword>
<evidence type="ECO:0000256" key="6">
    <source>
        <dbReference type="ARBA" id="ARBA00023033"/>
    </source>
</evidence>
<dbReference type="InterPro" id="IPR017972">
    <property type="entry name" value="Cyt_P450_CS"/>
</dbReference>
<evidence type="ECO:0000313" key="9">
    <source>
        <dbReference type="Proteomes" id="UP000192674"/>
    </source>
</evidence>
<dbReference type="InterPro" id="IPR036396">
    <property type="entry name" value="Cyt_P450_sf"/>
</dbReference>
<accession>A0A1Y5Y5G9</accession>